<dbReference type="InterPro" id="IPR001387">
    <property type="entry name" value="Cro/C1-type_HTH"/>
</dbReference>
<keyword evidence="2" id="KW-0472">Membrane</keyword>
<dbReference type="EMBL" id="CP108253">
    <property type="protein sequence ID" value="WTU41061.1"/>
    <property type="molecule type" value="Genomic_DNA"/>
</dbReference>
<gene>
    <name evidence="3" type="ORF">OHV25_16395</name>
</gene>
<accession>A0AAU2H0Y2</accession>
<feature type="compositionally biased region" description="Low complexity" evidence="1">
    <location>
        <begin position="219"/>
        <end position="235"/>
    </location>
</feature>
<keyword evidence="2" id="KW-1133">Transmembrane helix</keyword>
<evidence type="ECO:0000256" key="1">
    <source>
        <dbReference type="SAM" id="MobiDB-lite"/>
    </source>
</evidence>
<organism evidence="3">
    <name type="scientific">Streptomyces sp. NBC_00060</name>
    <dbReference type="NCBI Taxonomy" id="2975636"/>
    <lineage>
        <taxon>Bacteria</taxon>
        <taxon>Bacillati</taxon>
        <taxon>Actinomycetota</taxon>
        <taxon>Actinomycetes</taxon>
        <taxon>Kitasatosporales</taxon>
        <taxon>Streptomycetaceae</taxon>
        <taxon>Streptomyces</taxon>
    </lineage>
</organism>
<name>A0AAU2H0Y2_9ACTN</name>
<feature type="compositionally biased region" description="Low complexity" evidence="1">
    <location>
        <begin position="88"/>
        <end position="101"/>
    </location>
</feature>
<dbReference type="GO" id="GO:0003677">
    <property type="term" value="F:DNA binding"/>
    <property type="evidence" value="ECO:0007669"/>
    <property type="project" value="InterPro"/>
</dbReference>
<proteinExistence type="predicted"/>
<dbReference type="CDD" id="cd00093">
    <property type="entry name" value="HTH_XRE"/>
    <property type="match status" value="1"/>
</dbReference>
<feature type="compositionally biased region" description="Pro residues" evidence="1">
    <location>
        <begin position="122"/>
        <end position="132"/>
    </location>
</feature>
<reference evidence="3" key="1">
    <citation type="submission" date="2022-10" db="EMBL/GenBank/DDBJ databases">
        <title>The complete genomes of actinobacterial strains from the NBC collection.</title>
        <authorList>
            <person name="Joergensen T.S."/>
            <person name="Alvarez Arevalo M."/>
            <person name="Sterndorff E.B."/>
            <person name="Faurdal D."/>
            <person name="Vuksanovic O."/>
            <person name="Mourched A.-S."/>
            <person name="Charusanti P."/>
            <person name="Shaw S."/>
            <person name="Blin K."/>
            <person name="Weber T."/>
        </authorList>
    </citation>
    <scope>NUCLEOTIDE SEQUENCE</scope>
    <source>
        <strain evidence="3">NBC_00060</strain>
    </source>
</reference>
<dbReference type="Pfam" id="PF13560">
    <property type="entry name" value="HTH_31"/>
    <property type="match status" value="1"/>
</dbReference>
<feature type="compositionally biased region" description="Pro residues" evidence="1">
    <location>
        <begin position="236"/>
        <end position="245"/>
    </location>
</feature>
<sequence length="454" mass="47416">MATAESEDFAALLRELKDRSGRSYGVLAGKLHVSTSTLHRYCNGDAVPNEYAPVDRLARLCGATREESVELHRRWILADEARRRARAGNGTAGAAEAAPVAEARKDTAPAAAAEPAAEAAPEPDPAPGPGPAPDSAHEPEVVAVRADPGAPRRTGRMSRRTRLGLIAAGVVVALGVPAVAVATLNGGSGDGKGAKSETVADAKASGGTAPKATPPRSPSPDASSPSPSAPASGTPSPKPQPPSPKPVTGTPVSVGVSSYQWDGPCGKFYLLDQKPEAVPPSTPLDSRTWARTLGAVDGGHLMLQLTATGKSQESVVINALNVRVVERREPLDWNAYSMGSGCGGAVTPQSFDIDLDKSQPLAKPVAGLQGETKVPAVDFPYKVSTTDPQVLNLDVHTDAHDVTWYLEVEWSSGDRSGKVKVYDAGGKPFHSSAIKGRPAYEYRTDTDVWERLVT</sequence>
<feature type="region of interest" description="Disordered" evidence="1">
    <location>
        <begin position="184"/>
        <end position="255"/>
    </location>
</feature>
<dbReference type="AlphaFoldDB" id="A0AAU2H0Y2"/>
<feature type="transmembrane region" description="Helical" evidence="2">
    <location>
        <begin position="163"/>
        <end position="184"/>
    </location>
</feature>
<dbReference type="SUPFAM" id="SSF47413">
    <property type="entry name" value="lambda repressor-like DNA-binding domains"/>
    <property type="match status" value="1"/>
</dbReference>
<keyword evidence="2" id="KW-0812">Transmembrane</keyword>
<evidence type="ECO:0000313" key="3">
    <source>
        <dbReference type="EMBL" id="WTU41061.1"/>
    </source>
</evidence>
<protein>
    <submittedName>
        <fullName evidence="3">Helix-turn-helix domain-containing protein</fullName>
    </submittedName>
</protein>
<dbReference type="InterPro" id="IPR010982">
    <property type="entry name" value="Lambda_DNA-bd_dom_sf"/>
</dbReference>
<feature type="compositionally biased region" description="Low complexity" evidence="1">
    <location>
        <begin position="246"/>
        <end position="255"/>
    </location>
</feature>
<evidence type="ECO:0000256" key="2">
    <source>
        <dbReference type="SAM" id="Phobius"/>
    </source>
</evidence>
<feature type="region of interest" description="Disordered" evidence="1">
    <location>
        <begin position="88"/>
        <end position="137"/>
    </location>
</feature>
<feature type="compositionally biased region" description="Low complexity" evidence="1">
    <location>
        <begin position="108"/>
        <end position="120"/>
    </location>
</feature>